<protein>
    <submittedName>
        <fullName evidence="2">Uncharacterized protein</fullName>
    </submittedName>
</protein>
<feature type="transmembrane region" description="Helical" evidence="1">
    <location>
        <begin position="7"/>
        <end position="29"/>
    </location>
</feature>
<evidence type="ECO:0000313" key="2">
    <source>
        <dbReference type="EMBL" id="QIL48122.1"/>
    </source>
</evidence>
<dbReference type="Proteomes" id="UP000501747">
    <property type="component" value="Chromosome"/>
</dbReference>
<keyword evidence="1" id="KW-1133">Transmembrane helix</keyword>
<dbReference type="EMBL" id="CP049887">
    <property type="protein sequence ID" value="QIL48122.1"/>
    <property type="molecule type" value="Genomic_DNA"/>
</dbReference>
<keyword evidence="1" id="KW-0472">Membrane</keyword>
<sequence>MKKMILWLFWLSLPIFIIGFFLQTILIPTQDFNALSESDLLKIQQDVAINYPLGIFMLYGGLIVFAITGIFLIFYFLKSKIAFK</sequence>
<dbReference type="KEGG" id="vhy:G7082_06130"/>
<keyword evidence="1" id="KW-0812">Transmembrane</keyword>
<reference evidence="2 3" key="1">
    <citation type="submission" date="2020-03" db="EMBL/GenBank/DDBJ databases">
        <title>Vagococcus sp. nov., isolated from beetles.</title>
        <authorList>
            <person name="Hyun D.-W."/>
            <person name="Bae J.-W."/>
        </authorList>
    </citation>
    <scope>NUCLEOTIDE SEQUENCE [LARGE SCALE GENOMIC DNA]</scope>
    <source>
        <strain evidence="2 3">HDW17B</strain>
    </source>
</reference>
<dbReference type="AlphaFoldDB" id="A0A6G8AT56"/>
<feature type="transmembrane region" description="Helical" evidence="1">
    <location>
        <begin position="49"/>
        <end position="77"/>
    </location>
</feature>
<evidence type="ECO:0000313" key="3">
    <source>
        <dbReference type="Proteomes" id="UP000501747"/>
    </source>
</evidence>
<evidence type="ECO:0000256" key="1">
    <source>
        <dbReference type="SAM" id="Phobius"/>
    </source>
</evidence>
<proteinExistence type="predicted"/>
<gene>
    <name evidence="2" type="ORF">G7082_06130</name>
</gene>
<organism evidence="2 3">
    <name type="scientific">Vagococcus hydrophili</name>
    <dbReference type="NCBI Taxonomy" id="2714947"/>
    <lineage>
        <taxon>Bacteria</taxon>
        <taxon>Bacillati</taxon>
        <taxon>Bacillota</taxon>
        <taxon>Bacilli</taxon>
        <taxon>Lactobacillales</taxon>
        <taxon>Enterococcaceae</taxon>
        <taxon>Vagococcus</taxon>
    </lineage>
</organism>
<name>A0A6G8AT56_9ENTE</name>
<accession>A0A6G8AT56</accession>
<dbReference type="RefSeq" id="WP_166034270.1">
    <property type="nucleotide sequence ID" value="NZ_CP049887.1"/>
</dbReference>
<keyword evidence="3" id="KW-1185">Reference proteome</keyword>